<gene>
    <name evidence="3" type="ORF">A2784_04520</name>
</gene>
<dbReference type="STRING" id="1797589.A2784_04520"/>
<feature type="domain" description="Serine aminopeptidase S33" evidence="2">
    <location>
        <begin position="112"/>
        <end position="207"/>
    </location>
</feature>
<protein>
    <recommendedName>
        <fullName evidence="2">Serine aminopeptidase S33 domain-containing protein</fullName>
    </recommendedName>
</protein>
<dbReference type="InterPro" id="IPR022742">
    <property type="entry name" value="Hydrolase_4"/>
</dbReference>
<evidence type="ECO:0000313" key="4">
    <source>
        <dbReference type="Proteomes" id="UP000177324"/>
    </source>
</evidence>
<evidence type="ECO:0000259" key="2">
    <source>
        <dbReference type="Pfam" id="PF12146"/>
    </source>
</evidence>
<dbReference type="PANTHER" id="PTHR22946">
    <property type="entry name" value="DIENELACTONE HYDROLASE DOMAIN-CONTAINING PROTEIN-RELATED"/>
    <property type="match status" value="1"/>
</dbReference>
<keyword evidence="1" id="KW-0378">Hydrolase</keyword>
<sequence>MRWRWVFLVVLALMGVAAGVMWWRWPKQVAQFVSPLAQVQERPLAKYSFERLKQKDYQGGEITVDGDKFFLTYAGKRVSGQINVPAGKGPFPVVVMLRGYVDKEVYETGVGTRKVAKILAENGFLTLAPDFLGYGESDPESNDILEARFEKVVTAMYLVNSICQVPRANCHKLFLWGHSNGGQIALTVLAISGRSIPTVLWAPVSKPFPYSILYYSDDLDDRGKMIRKAVADFERDYNADDFSVTNYYHYIKEPLQIHQGTADEAVPKAWSDQLAEDLKQTLTDVTYHSYTGADHNMNPVWNTVVARDVAFFTDNL</sequence>
<name>A0A1G1VJP6_9BACT</name>
<dbReference type="EMBL" id="MHCH01000062">
    <property type="protein sequence ID" value="OGY15648.1"/>
    <property type="molecule type" value="Genomic_DNA"/>
</dbReference>
<evidence type="ECO:0000256" key="1">
    <source>
        <dbReference type="ARBA" id="ARBA00022801"/>
    </source>
</evidence>
<dbReference type="GO" id="GO:0052689">
    <property type="term" value="F:carboxylic ester hydrolase activity"/>
    <property type="evidence" value="ECO:0007669"/>
    <property type="project" value="UniProtKB-ARBA"/>
</dbReference>
<organism evidence="3 4">
    <name type="scientific">Candidatus Chisholmbacteria bacterium RIFCSPHIGHO2_01_FULL_48_12</name>
    <dbReference type="NCBI Taxonomy" id="1797589"/>
    <lineage>
        <taxon>Bacteria</taxon>
        <taxon>Candidatus Chisholmiibacteriota</taxon>
    </lineage>
</organism>
<dbReference type="AlphaFoldDB" id="A0A1G1VJP6"/>
<comment type="caution">
    <text evidence="3">The sequence shown here is derived from an EMBL/GenBank/DDBJ whole genome shotgun (WGS) entry which is preliminary data.</text>
</comment>
<dbReference type="InterPro" id="IPR029058">
    <property type="entry name" value="AB_hydrolase_fold"/>
</dbReference>
<dbReference type="PANTHER" id="PTHR22946:SF9">
    <property type="entry name" value="POLYKETIDE TRANSFERASE AF380"/>
    <property type="match status" value="1"/>
</dbReference>
<accession>A0A1G1VJP6</accession>
<dbReference type="Proteomes" id="UP000177324">
    <property type="component" value="Unassembled WGS sequence"/>
</dbReference>
<dbReference type="Gene3D" id="3.40.50.1820">
    <property type="entry name" value="alpha/beta hydrolase"/>
    <property type="match status" value="1"/>
</dbReference>
<reference evidence="3 4" key="1">
    <citation type="journal article" date="2016" name="Nat. Commun.">
        <title>Thousands of microbial genomes shed light on interconnected biogeochemical processes in an aquifer system.</title>
        <authorList>
            <person name="Anantharaman K."/>
            <person name="Brown C.T."/>
            <person name="Hug L.A."/>
            <person name="Sharon I."/>
            <person name="Castelle C.J."/>
            <person name="Probst A.J."/>
            <person name="Thomas B.C."/>
            <person name="Singh A."/>
            <person name="Wilkins M.J."/>
            <person name="Karaoz U."/>
            <person name="Brodie E.L."/>
            <person name="Williams K.H."/>
            <person name="Hubbard S.S."/>
            <person name="Banfield J.F."/>
        </authorList>
    </citation>
    <scope>NUCLEOTIDE SEQUENCE [LARGE SCALE GENOMIC DNA]</scope>
</reference>
<dbReference type="SUPFAM" id="SSF53474">
    <property type="entry name" value="alpha/beta-Hydrolases"/>
    <property type="match status" value="1"/>
</dbReference>
<dbReference type="Pfam" id="PF12146">
    <property type="entry name" value="Hydrolase_4"/>
    <property type="match status" value="1"/>
</dbReference>
<evidence type="ECO:0000313" key="3">
    <source>
        <dbReference type="EMBL" id="OGY15648.1"/>
    </source>
</evidence>
<dbReference type="InterPro" id="IPR050261">
    <property type="entry name" value="FrsA_esterase"/>
</dbReference>
<proteinExistence type="predicted"/>